<accession>V9VYW5</accession>
<organism evidence="2 3">
    <name type="scientific">Leisingera methylohalidivorans DSM 14336</name>
    <dbReference type="NCBI Taxonomy" id="999552"/>
    <lineage>
        <taxon>Bacteria</taxon>
        <taxon>Pseudomonadati</taxon>
        <taxon>Pseudomonadota</taxon>
        <taxon>Alphaproteobacteria</taxon>
        <taxon>Rhodobacterales</taxon>
        <taxon>Roseobacteraceae</taxon>
        <taxon>Leisingera</taxon>
    </lineage>
</organism>
<evidence type="ECO:0000313" key="3">
    <source>
        <dbReference type="Proteomes" id="UP000018780"/>
    </source>
</evidence>
<keyword evidence="3" id="KW-1185">Reference proteome</keyword>
<dbReference type="Proteomes" id="UP000018780">
    <property type="component" value="Chromosome"/>
</dbReference>
<reference evidence="2 3" key="1">
    <citation type="submission" date="2013-09" db="EMBL/GenBank/DDBJ databases">
        <authorList>
            <consortium name="DOE Joint Genome Institute"/>
            <person name="Klenk H.-P."/>
            <person name="Huntemann M."/>
            <person name="Han J."/>
            <person name="Chen A."/>
            <person name="Kyrpides N."/>
            <person name="Mavromatis K."/>
            <person name="Markowitz V."/>
            <person name="Palaniappan K."/>
            <person name="Ivanova N."/>
            <person name="Schaumberg A."/>
            <person name="Pati A."/>
            <person name="Liolios K."/>
            <person name="Nordberg H.P."/>
            <person name="Cantor M.N."/>
            <person name="Hua S.X."/>
            <person name="Woyke T."/>
        </authorList>
    </citation>
    <scope>NUCLEOTIDE SEQUENCE [LARGE SCALE GENOMIC DNA]</scope>
    <source>
        <strain evidence="2 3">DSM 14336</strain>
    </source>
</reference>
<protein>
    <submittedName>
        <fullName evidence="2">Uncharacterized protein</fullName>
    </submittedName>
</protein>
<dbReference type="KEGG" id="lmd:METH_14345"/>
<dbReference type="HOGENOM" id="CLU_2752920_0_0_5"/>
<evidence type="ECO:0000256" key="1">
    <source>
        <dbReference type="SAM" id="Phobius"/>
    </source>
</evidence>
<name>V9VYW5_9RHOB</name>
<gene>
    <name evidence="2" type="ORF">METH_14345</name>
</gene>
<dbReference type="EMBL" id="CP006773">
    <property type="protein sequence ID" value="AHD03138.1"/>
    <property type="molecule type" value="Genomic_DNA"/>
</dbReference>
<feature type="transmembrane region" description="Helical" evidence="1">
    <location>
        <begin position="45"/>
        <end position="68"/>
    </location>
</feature>
<dbReference type="AlphaFoldDB" id="V9VYW5"/>
<evidence type="ECO:0000313" key="2">
    <source>
        <dbReference type="EMBL" id="AHD03138.1"/>
    </source>
</evidence>
<keyword evidence="1" id="KW-1133">Transmembrane helix</keyword>
<sequence length="70" mass="7590">MTSVPDHLVAGGGKLVENTVNKPVRTILLALKADLPGAGSWRDHAAIFVSFSLIQQFLHFLAGFFIVIDK</sequence>
<keyword evidence="1" id="KW-0472">Membrane</keyword>
<keyword evidence="1" id="KW-0812">Transmembrane</keyword>
<proteinExistence type="predicted"/>